<proteinExistence type="predicted"/>
<dbReference type="AlphaFoldDB" id="A0A1I5Y4V1"/>
<keyword evidence="5" id="KW-0378">Hydrolase</keyword>
<evidence type="ECO:0000256" key="6">
    <source>
        <dbReference type="ARBA" id="ARBA00022989"/>
    </source>
</evidence>
<dbReference type="Pfam" id="PF09721">
    <property type="entry name" value="Exosortase_EpsH"/>
    <property type="match status" value="1"/>
</dbReference>
<keyword evidence="2" id="KW-1003">Cell membrane</keyword>
<keyword evidence="10" id="KW-1185">Reference proteome</keyword>
<dbReference type="RefSeq" id="WP_092672435.1">
    <property type="nucleotide sequence ID" value="NZ_FOXS01000002.1"/>
</dbReference>
<dbReference type="GO" id="GO:0008233">
    <property type="term" value="F:peptidase activity"/>
    <property type="evidence" value="ECO:0007669"/>
    <property type="project" value="UniProtKB-KW"/>
</dbReference>
<evidence type="ECO:0000256" key="7">
    <source>
        <dbReference type="ARBA" id="ARBA00023136"/>
    </source>
</evidence>
<evidence type="ECO:0000256" key="2">
    <source>
        <dbReference type="ARBA" id="ARBA00022475"/>
    </source>
</evidence>
<evidence type="ECO:0000256" key="1">
    <source>
        <dbReference type="ARBA" id="ARBA00004651"/>
    </source>
</evidence>
<name>A0A1I5Y4V1_HYMAR</name>
<dbReference type="GO" id="GO:0006508">
    <property type="term" value="P:proteolysis"/>
    <property type="evidence" value="ECO:0007669"/>
    <property type="project" value="UniProtKB-KW"/>
</dbReference>
<evidence type="ECO:0000256" key="5">
    <source>
        <dbReference type="ARBA" id="ARBA00022801"/>
    </source>
</evidence>
<evidence type="ECO:0000313" key="10">
    <source>
        <dbReference type="Proteomes" id="UP000199029"/>
    </source>
</evidence>
<dbReference type="InterPro" id="IPR019127">
    <property type="entry name" value="Exosortase"/>
</dbReference>
<feature type="transmembrane region" description="Helical" evidence="8">
    <location>
        <begin position="150"/>
        <end position="170"/>
    </location>
</feature>
<evidence type="ECO:0000256" key="3">
    <source>
        <dbReference type="ARBA" id="ARBA00022670"/>
    </source>
</evidence>
<keyword evidence="4 8" id="KW-0812">Transmembrane</keyword>
<dbReference type="NCBIfam" id="TIGR04178">
    <property type="entry name" value="exo_archaeo"/>
    <property type="match status" value="1"/>
</dbReference>
<keyword evidence="3" id="KW-0645">Protease</keyword>
<sequence>MSTVTISPAPSGNRLLYRFLFIAAALFLLWFFGYEQWLKPDGRLDTALCAQITAAGVGLLQLLGFKATISPELSTLVMMSGKPAVVIGAPCNGLVLYMLFAGFVAAFPGPWLRKLWYIPAGIVLIWCLNVVRVAALAINHYYSQQSVDFNHHYTFTFVVYGFIFGLWMLWAKRLAIPAQSSSTPRSSTDALRA</sequence>
<feature type="transmembrane region" description="Helical" evidence="8">
    <location>
        <begin position="46"/>
        <end position="65"/>
    </location>
</feature>
<gene>
    <name evidence="9" type="ORF">SAMN04515668_2228</name>
</gene>
<dbReference type="OrthoDB" id="678161at2"/>
<dbReference type="STRING" id="1227077.SAMN04515668_2228"/>
<dbReference type="InterPro" id="IPR026392">
    <property type="entry name" value="Exo/Archaeosortase_dom"/>
</dbReference>
<feature type="transmembrane region" description="Helical" evidence="8">
    <location>
        <begin position="115"/>
        <end position="138"/>
    </location>
</feature>
<evidence type="ECO:0000256" key="4">
    <source>
        <dbReference type="ARBA" id="ARBA00022692"/>
    </source>
</evidence>
<reference evidence="10" key="1">
    <citation type="submission" date="2016-10" db="EMBL/GenBank/DDBJ databases">
        <authorList>
            <person name="Varghese N."/>
            <person name="Submissions S."/>
        </authorList>
    </citation>
    <scope>NUCLEOTIDE SEQUENCE [LARGE SCALE GENOMIC DNA]</scope>
    <source>
        <strain evidence="10">OR362-8,ATCC BAA-1266,JCM 13504</strain>
    </source>
</reference>
<keyword evidence="6 8" id="KW-1133">Transmembrane helix</keyword>
<keyword evidence="7 8" id="KW-0472">Membrane</keyword>
<dbReference type="Proteomes" id="UP000199029">
    <property type="component" value="Unassembled WGS sequence"/>
</dbReference>
<evidence type="ECO:0000313" key="9">
    <source>
        <dbReference type="EMBL" id="SFQ39226.1"/>
    </source>
</evidence>
<dbReference type="EMBL" id="FOXS01000002">
    <property type="protein sequence ID" value="SFQ39226.1"/>
    <property type="molecule type" value="Genomic_DNA"/>
</dbReference>
<dbReference type="NCBIfam" id="NF046081">
    <property type="entry name" value="exosort_XrtX"/>
    <property type="match status" value="1"/>
</dbReference>
<feature type="transmembrane region" description="Helical" evidence="8">
    <location>
        <begin position="15"/>
        <end position="34"/>
    </location>
</feature>
<evidence type="ECO:0000256" key="8">
    <source>
        <dbReference type="SAM" id="Phobius"/>
    </source>
</evidence>
<comment type="subcellular location">
    <subcellularLocation>
        <location evidence="1">Cell membrane</location>
        <topology evidence="1">Multi-pass membrane protein</topology>
    </subcellularLocation>
</comment>
<organism evidence="9 10">
    <name type="scientific">Hymenobacter arizonensis</name>
    <name type="common">Siccationidurans arizonensis</name>
    <dbReference type="NCBI Taxonomy" id="1227077"/>
    <lineage>
        <taxon>Bacteria</taxon>
        <taxon>Pseudomonadati</taxon>
        <taxon>Bacteroidota</taxon>
        <taxon>Cytophagia</taxon>
        <taxon>Cytophagales</taxon>
        <taxon>Hymenobacteraceae</taxon>
        <taxon>Hymenobacter</taxon>
    </lineage>
</organism>
<accession>A0A1I5Y4V1</accession>
<feature type="transmembrane region" description="Helical" evidence="8">
    <location>
        <begin position="85"/>
        <end position="108"/>
    </location>
</feature>
<protein>
    <submittedName>
        <fullName evidence="9">Exosortase family protein XrtF</fullName>
    </submittedName>
</protein>
<dbReference type="GO" id="GO:0005886">
    <property type="term" value="C:plasma membrane"/>
    <property type="evidence" value="ECO:0007669"/>
    <property type="project" value="UniProtKB-SubCell"/>
</dbReference>